<evidence type="ECO:0000313" key="1">
    <source>
        <dbReference type="EMBL" id="WVZ53948.1"/>
    </source>
</evidence>
<dbReference type="AlphaFoldDB" id="A0AAQ3SF34"/>
<name>A0AAQ3SF34_PASNO</name>
<reference evidence="1 2" key="1">
    <citation type="submission" date="2024-02" db="EMBL/GenBank/DDBJ databases">
        <title>High-quality chromosome-scale genome assembly of Pensacola bahiagrass (Paspalum notatum Flugge var. saurae).</title>
        <authorList>
            <person name="Vega J.M."/>
            <person name="Podio M."/>
            <person name="Orjuela J."/>
            <person name="Siena L.A."/>
            <person name="Pessino S.C."/>
            <person name="Combes M.C."/>
            <person name="Mariac C."/>
            <person name="Albertini E."/>
            <person name="Pupilli F."/>
            <person name="Ortiz J.P.A."/>
            <person name="Leblanc O."/>
        </authorList>
    </citation>
    <scope>NUCLEOTIDE SEQUENCE [LARGE SCALE GENOMIC DNA]</scope>
    <source>
        <strain evidence="1">R1</strain>
        <tissue evidence="1">Leaf</tissue>
    </source>
</reference>
<accession>A0AAQ3SF34</accession>
<gene>
    <name evidence="1" type="ORF">U9M48_004831</name>
</gene>
<organism evidence="1 2">
    <name type="scientific">Paspalum notatum var. saurae</name>
    <dbReference type="NCBI Taxonomy" id="547442"/>
    <lineage>
        <taxon>Eukaryota</taxon>
        <taxon>Viridiplantae</taxon>
        <taxon>Streptophyta</taxon>
        <taxon>Embryophyta</taxon>
        <taxon>Tracheophyta</taxon>
        <taxon>Spermatophyta</taxon>
        <taxon>Magnoliopsida</taxon>
        <taxon>Liliopsida</taxon>
        <taxon>Poales</taxon>
        <taxon>Poaceae</taxon>
        <taxon>PACMAD clade</taxon>
        <taxon>Panicoideae</taxon>
        <taxon>Andropogonodae</taxon>
        <taxon>Paspaleae</taxon>
        <taxon>Paspalinae</taxon>
        <taxon>Paspalum</taxon>
    </lineage>
</organism>
<sequence>MVCSPLLNLSYVRLKGALVFHILQILKDFSREHIFNIYYLQYLMEDRLTNSAESPILSWLFWATCMASHEPKAESSGGGSGRRKDETGELLKHVYGETLIVGASAGQINFDEVKLAGVDRDEDEC</sequence>
<dbReference type="EMBL" id="CP144745">
    <property type="protein sequence ID" value="WVZ53948.1"/>
    <property type="molecule type" value="Genomic_DNA"/>
</dbReference>
<keyword evidence="2" id="KW-1185">Reference proteome</keyword>
<protein>
    <submittedName>
        <fullName evidence="1">Uncharacterized protein</fullName>
    </submittedName>
</protein>
<proteinExistence type="predicted"/>
<dbReference type="Proteomes" id="UP001341281">
    <property type="component" value="Chromosome 01"/>
</dbReference>
<evidence type="ECO:0000313" key="2">
    <source>
        <dbReference type="Proteomes" id="UP001341281"/>
    </source>
</evidence>